<name>A0A023B7T4_GRENI</name>
<dbReference type="Proteomes" id="UP000019763">
    <property type="component" value="Unassembled WGS sequence"/>
</dbReference>
<keyword evidence="5 8" id="KW-0812">Transmembrane</keyword>
<evidence type="ECO:0000256" key="5">
    <source>
        <dbReference type="ARBA" id="ARBA00022692"/>
    </source>
</evidence>
<organism evidence="9 10">
    <name type="scientific">Gregarina niphandrodes</name>
    <name type="common">Septate eugregarine</name>
    <dbReference type="NCBI Taxonomy" id="110365"/>
    <lineage>
        <taxon>Eukaryota</taxon>
        <taxon>Sar</taxon>
        <taxon>Alveolata</taxon>
        <taxon>Apicomplexa</taxon>
        <taxon>Conoidasida</taxon>
        <taxon>Gregarinasina</taxon>
        <taxon>Eugregarinorida</taxon>
        <taxon>Gregarinidae</taxon>
        <taxon>Gregarina</taxon>
    </lineage>
</organism>
<evidence type="ECO:0000256" key="7">
    <source>
        <dbReference type="ARBA" id="ARBA00023136"/>
    </source>
</evidence>
<dbReference type="Pfam" id="PF06027">
    <property type="entry name" value="SLC35F"/>
    <property type="match status" value="1"/>
</dbReference>
<keyword evidence="3" id="KW-0813">Transport</keyword>
<dbReference type="RefSeq" id="XP_011130167.1">
    <property type="nucleotide sequence ID" value="XM_011131865.1"/>
</dbReference>
<feature type="transmembrane region" description="Helical" evidence="8">
    <location>
        <begin position="453"/>
        <end position="473"/>
    </location>
</feature>
<dbReference type="GO" id="GO:0022857">
    <property type="term" value="F:transmembrane transporter activity"/>
    <property type="evidence" value="ECO:0007669"/>
    <property type="project" value="InterPro"/>
</dbReference>
<feature type="transmembrane region" description="Helical" evidence="8">
    <location>
        <begin position="517"/>
        <end position="539"/>
    </location>
</feature>
<dbReference type="GO" id="GO:0016020">
    <property type="term" value="C:membrane"/>
    <property type="evidence" value="ECO:0007669"/>
    <property type="project" value="UniProtKB-SubCell"/>
</dbReference>
<feature type="transmembrane region" description="Helical" evidence="8">
    <location>
        <begin position="588"/>
        <end position="610"/>
    </location>
</feature>
<evidence type="ECO:0000256" key="3">
    <source>
        <dbReference type="ARBA" id="ARBA00022448"/>
    </source>
</evidence>
<reference evidence="9" key="1">
    <citation type="submission" date="2013-12" db="EMBL/GenBank/DDBJ databases">
        <authorList>
            <person name="Omoto C.K."/>
            <person name="Sibley D."/>
            <person name="Venepally P."/>
            <person name="Hadjithomas M."/>
            <person name="Karamycheva S."/>
            <person name="Brunk B."/>
            <person name="Roos D."/>
            <person name="Caler E."/>
            <person name="Lorenzi H."/>
        </authorList>
    </citation>
    <scope>NUCLEOTIDE SEQUENCE</scope>
</reference>
<dbReference type="InterPro" id="IPR037185">
    <property type="entry name" value="EmrE-like"/>
</dbReference>
<dbReference type="Pfam" id="PF01115">
    <property type="entry name" value="F_actin_cap_B"/>
    <property type="match status" value="1"/>
</dbReference>
<comment type="caution">
    <text evidence="9">The sequence shown here is derived from an EMBL/GenBank/DDBJ whole genome shotgun (WGS) entry which is preliminary data.</text>
</comment>
<evidence type="ECO:0000313" key="9">
    <source>
        <dbReference type="EMBL" id="EZG67685.1"/>
    </source>
</evidence>
<dbReference type="AlphaFoldDB" id="A0A023B7T4"/>
<dbReference type="PANTHER" id="PTHR13146:SF0">
    <property type="entry name" value="SOLUTE CARRIER FAMILY 35 MEMBER F6"/>
    <property type="match status" value="1"/>
</dbReference>
<proteinExistence type="inferred from homology"/>
<keyword evidence="6 8" id="KW-1133">Transmembrane helix</keyword>
<dbReference type="eggNOG" id="KOG3912">
    <property type="taxonomic scope" value="Eukaryota"/>
</dbReference>
<dbReference type="InterPro" id="IPR009262">
    <property type="entry name" value="SLC35_F1/F2/F6"/>
</dbReference>
<feature type="transmembrane region" description="Helical" evidence="8">
    <location>
        <begin position="304"/>
        <end position="324"/>
    </location>
</feature>
<keyword evidence="10" id="KW-1185">Reference proteome</keyword>
<dbReference type="PANTHER" id="PTHR13146">
    <property type="match status" value="1"/>
</dbReference>
<evidence type="ECO:0000256" key="1">
    <source>
        <dbReference type="ARBA" id="ARBA00004141"/>
    </source>
</evidence>
<keyword evidence="7 8" id="KW-0472">Membrane</keyword>
<evidence type="ECO:0000256" key="2">
    <source>
        <dbReference type="ARBA" id="ARBA00007863"/>
    </source>
</evidence>
<dbReference type="GeneID" id="22912452"/>
<comment type="similarity">
    <text evidence="2">Belongs to the SLC35F solute transporter family.</text>
</comment>
<dbReference type="InterPro" id="IPR001698">
    <property type="entry name" value="CAPZB"/>
</dbReference>
<evidence type="ECO:0000256" key="8">
    <source>
        <dbReference type="SAM" id="Phobius"/>
    </source>
</evidence>
<dbReference type="VEuPathDB" id="CryptoDB:GNI_066650"/>
<gene>
    <name evidence="9" type="ORF">GNI_066650</name>
</gene>
<dbReference type="OrthoDB" id="300580at2759"/>
<feature type="transmembrane region" description="Helical" evidence="8">
    <location>
        <begin position="551"/>
        <end position="576"/>
    </location>
</feature>
<accession>A0A023B7T4</accession>
<sequence length="701" mass="78245">MEELATALLWQLPGDSAFDDITQFGQLCPPLGDEVLIRLQRPNLLIKDSSAQPPCHFVANDHCKAAGAYKSPLSDNWIKADGTIVSTNDLPAGVLRLEESDSTIEFRARLRDEMKQFYTTHYPSAHHSEYMWAVSTNRYAVTVLTKAFHNLPVKEEGVHMHCEIDLIQSMAIFVGPTTVHQLKTIGYITMVSKTPAGVMKVTGKAIHKSDNAEYIHKSVISYMFVAIAIQKFQESIARILDKLVTKIPKAAMKDLNTLRLWSMHDVDINTDIQSLLNKAEVISEVFRNLFRSIMVFILRTYPSWIKWLCAIMTIVAGVFCSIVFKWQNKIDVKYCDSCETQKFEGALYQTQQMFIGESLSLPLYYLDAWFSGQKNKAPMFDFAKSADIYDKPIGPFWYWPICSAFDFTATLMIMTSLQITYAATVQMLRNFMVVLTAILQPAMLRKAVRIHEWLGVFVITIAMVLTAVPAFLSPDDSGNTDTGKVVLGIVLAIVGTSVQSVQLLLEEWFLRKKRSSPLRCVGWEGIGGLVYSFIAWPIYQKIGTEDVTGSWYASIHSGAISGITIVYLPMAAVFNIAGLATTLLGSGLLRGVCFAVRSPLTWIISLIVKWQDYENYSLASALTFCVGFALYINLIGFPHGHPVHRWMSKPVPCFCTNPELDEPYDIEDSENPALADIEAAAAGSPSFFGGRSGSHYAHSEV</sequence>
<comment type="subcellular location">
    <subcellularLocation>
        <location evidence="1">Membrane</location>
        <topology evidence="1">Multi-pass membrane protein</topology>
    </subcellularLocation>
</comment>
<keyword evidence="4" id="KW-0117">Actin capping</keyword>
<feature type="transmembrane region" description="Helical" evidence="8">
    <location>
        <begin position="485"/>
        <end position="505"/>
    </location>
</feature>
<dbReference type="GO" id="GO:0051016">
    <property type="term" value="P:barbed-end actin filament capping"/>
    <property type="evidence" value="ECO:0007669"/>
    <property type="project" value="InterPro"/>
</dbReference>
<evidence type="ECO:0000256" key="4">
    <source>
        <dbReference type="ARBA" id="ARBA00022467"/>
    </source>
</evidence>
<dbReference type="SUPFAM" id="SSF103481">
    <property type="entry name" value="Multidrug resistance efflux transporter EmrE"/>
    <property type="match status" value="1"/>
</dbReference>
<dbReference type="GO" id="GO:0008290">
    <property type="term" value="C:F-actin capping protein complex"/>
    <property type="evidence" value="ECO:0007669"/>
    <property type="project" value="InterPro"/>
</dbReference>
<dbReference type="EMBL" id="AFNH02000501">
    <property type="protein sequence ID" value="EZG67685.1"/>
    <property type="molecule type" value="Genomic_DNA"/>
</dbReference>
<evidence type="ECO:0000256" key="6">
    <source>
        <dbReference type="ARBA" id="ARBA00022989"/>
    </source>
</evidence>
<protein>
    <submittedName>
        <fullName evidence="9">Transmembrane protein</fullName>
    </submittedName>
</protein>
<feature type="transmembrane region" description="Helical" evidence="8">
    <location>
        <begin position="616"/>
        <end position="637"/>
    </location>
</feature>
<evidence type="ECO:0000313" key="10">
    <source>
        <dbReference type="Proteomes" id="UP000019763"/>
    </source>
</evidence>